<dbReference type="Pfam" id="PF01549">
    <property type="entry name" value="ShK"/>
    <property type="match status" value="4"/>
</dbReference>
<keyword evidence="5" id="KW-0479">Metal-binding</keyword>
<evidence type="ECO:0000256" key="5">
    <source>
        <dbReference type="ARBA" id="ARBA00022723"/>
    </source>
</evidence>
<keyword evidence="9" id="KW-0408">Iron</keyword>
<feature type="domain" description="ShKT" evidence="12">
    <location>
        <begin position="217"/>
        <end position="251"/>
    </location>
</feature>
<dbReference type="InterPro" id="IPR044862">
    <property type="entry name" value="Pro_4_hyd_alph_FE2OG_OXY"/>
</dbReference>
<keyword evidence="10" id="KW-0472">Membrane</keyword>
<keyword evidence="11" id="KW-0732">Signal</keyword>
<feature type="chain" id="PRO_5040266299" evidence="11">
    <location>
        <begin position="19"/>
        <end position="539"/>
    </location>
</feature>
<dbReference type="Gene3D" id="2.60.120.620">
    <property type="entry name" value="q2cbj1_9rhob like domain"/>
    <property type="match status" value="1"/>
</dbReference>
<keyword evidence="14" id="KW-1185">Reference proteome</keyword>
<dbReference type="PANTHER" id="PTHR10869">
    <property type="entry name" value="PROLYL 4-HYDROXYLASE ALPHA SUBUNIT"/>
    <property type="match status" value="1"/>
</dbReference>
<sequence>MVKLGLLVTLLFLSFSVAQECDSNGNCDTHERCSVWVDEGECIRNQDYMKKYCPVACKNGSSKTANSTSDCKDLHPRCRIWRELGECLENPSDMNRYCKKSCDTCKEISDVDESSLCLDKNETCAFWASKGECIANPGFMEMNCAKSCNTCEKVYGIKPRKLAGKKEQLLDWSEEVGVRQSAVGTETESTLARVLASKKYWEGEAAEALPSDLIAKCRNLHGLCSFWAYLGECDKNPAYMATNCGPACHTCHLIDIKTRCPRLEDARPGLQPGSLNKMFERIVRTAPGNNTENSWTNDIKRSMEELGTPPYTVTVHSRPSEEPATQVDPDLDKSLPPWVITFDNFMTEEECDAMIQLGYKYKYKVSEDVGAEKADGTFGSIQSKRGTSEKAWCSSRGGCREEEIPSRIHERIARVLDIPAQNSEDFQILRYEKNLSYRTLHDYIPHQKDRQCGPRILTFFMYLSDVEKGGGTNFPQLDIIVEPKKGRALLWPSVYDSDPFRSDSRFYHQAQAVEEGANYAVYGWIHMYDYVTPQAKGCN</sequence>
<dbReference type="AlphaFoldDB" id="A0A9N8ET36"/>
<feature type="signal peptide" evidence="11">
    <location>
        <begin position="1"/>
        <end position="18"/>
    </location>
</feature>
<dbReference type="PANTHER" id="PTHR10869:SF233">
    <property type="entry name" value="FE2OG DIOXYGENASE DOMAIN-CONTAINING PROTEIN"/>
    <property type="match status" value="1"/>
</dbReference>
<keyword evidence="8" id="KW-0560">Oxidoreductase</keyword>
<feature type="domain" description="ShKT" evidence="12">
    <location>
        <begin position="117"/>
        <end position="151"/>
    </location>
</feature>
<dbReference type="GO" id="GO:0031418">
    <property type="term" value="F:L-ascorbic acid binding"/>
    <property type="evidence" value="ECO:0007669"/>
    <property type="project" value="InterPro"/>
</dbReference>
<evidence type="ECO:0000256" key="2">
    <source>
        <dbReference type="ARBA" id="ARBA00004167"/>
    </source>
</evidence>
<dbReference type="SMART" id="SM00702">
    <property type="entry name" value="P4Hc"/>
    <property type="match status" value="1"/>
</dbReference>
<dbReference type="GO" id="GO:0004656">
    <property type="term" value="F:procollagen-proline 4-dioxygenase activity"/>
    <property type="evidence" value="ECO:0007669"/>
    <property type="project" value="TreeGrafter"/>
</dbReference>
<evidence type="ECO:0000256" key="4">
    <source>
        <dbReference type="ARBA" id="ARBA00022692"/>
    </source>
</evidence>
<dbReference type="Pfam" id="PF13640">
    <property type="entry name" value="2OG-FeII_Oxy_3"/>
    <property type="match status" value="1"/>
</dbReference>
<accession>A0A9N8ET36</accession>
<dbReference type="GO" id="GO:0005783">
    <property type="term" value="C:endoplasmic reticulum"/>
    <property type="evidence" value="ECO:0007669"/>
    <property type="project" value="TreeGrafter"/>
</dbReference>
<dbReference type="GO" id="GO:0016020">
    <property type="term" value="C:membrane"/>
    <property type="evidence" value="ECO:0007669"/>
    <property type="project" value="UniProtKB-SubCell"/>
</dbReference>
<evidence type="ECO:0000256" key="6">
    <source>
        <dbReference type="ARBA" id="ARBA00022964"/>
    </source>
</evidence>
<evidence type="ECO:0000256" key="1">
    <source>
        <dbReference type="ARBA" id="ARBA00001961"/>
    </source>
</evidence>
<dbReference type="OrthoDB" id="10259408at2759"/>
<evidence type="ECO:0000313" key="14">
    <source>
        <dbReference type="Proteomes" id="UP001153069"/>
    </source>
</evidence>
<keyword evidence="6" id="KW-0223">Dioxygenase</keyword>
<proteinExistence type="predicted"/>
<evidence type="ECO:0000256" key="11">
    <source>
        <dbReference type="SAM" id="SignalP"/>
    </source>
</evidence>
<dbReference type="Proteomes" id="UP001153069">
    <property type="component" value="Unassembled WGS sequence"/>
</dbReference>
<evidence type="ECO:0000256" key="8">
    <source>
        <dbReference type="ARBA" id="ARBA00023002"/>
    </source>
</evidence>
<evidence type="ECO:0000256" key="10">
    <source>
        <dbReference type="ARBA" id="ARBA00023136"/>
    </source>
</evidence>
<dbReference type="SMART" id="SM00254">
    <property type="entry name" value="ShKT"/>
    <property type="match status" value="4"/>
</dbReference>
<dbReference type="InterPro" id="IPR045054">
    <property type="entry name" value="P4HA-like"/>
</dbReference>
<reference evidence="13" key="1">
    <citation type="submission" date="2020-06" db="EMBL/GenBank/DDBJ databases">
        <authorList>
            <consortium name="Plant Systems Biology data submission"/>
        </authorList>
    </citation>
    <scope>NUCLEOTIDE SEQUENCE</scope>
    <source>
        <strain evidence="13">D6</strain>
    </source>
</reference>
<evidence type="ECO:0000256" key="9">
    <source>
        <dbReference type="ARBA" id="ARBA00023004"/>
    </source>
</evidence>
<comment type="cofactor">
    <cofactor evidence="1">
        <name>L-ascorbate</name>
        <dbReference type="ChEBI" id="CHEBI:38290"/>
    </cofactor>
</comment>
<evidence type="ECO:0000313" key="13">
    <source>
        <dbReference type="EMBL" id="CAB9526682.1"/>
    </source>
</evidence>
<dbReference type="PROSITE" id="PS51670">
    <property type="entry name" value="SHKT"/>
    <property type="match status" value="3"/>
</dbReference>
<dbReference type="InterPro" id="IPR006620">
    <property type="entry name" value="Pro_4_hyd_alph"/>
</dbReference>
<gene>
    <name evidence="13" type="ORF">SEMRO_1869_G302630.1</name>
</gene>
<organism evidence="13 14">
    <name type="scientific">Seminavis robusta</name>
    <dbReference type="NCBI Taxonomy" id="568900"/>
    <lineage>
        <taxon>Eukaryota</taxon>
        <taxon>Sar</taxon>
        <taxon>Stramenopiles</taxon>
        <taxon>Ochrophyta</taxon>
        <taxon>Bacillariophyta</taxon>
        <taxon>Bacillariophyceae</taxon>
        <taxon>Bacillariophycidae</taxon>
        <taxon>Naviculales</taxon>
        <taxon>Naviculaceae</taxon>
        <taxon>Seminavis</taxon>
    </lineage>
</organism>
<comment type="subcellular location">
    <subcellularLocation>
        <location evidence="3">Endomembrane system</location>
    </subcellularLocation>
    <subcellularLocation>
        <location evidence="2">Membrane</location>
        <topology evidence="2">Single-pass membrane protein</topology>
    </subcellularLocation>
</comment>
<protein>
    <submittedName>
        <fullName evidence="13">Probable prolyl 4-hydroxylase</fullName>
    </submittedName>
</protein>
<keyword evidence="7" id="KW-1133">Transmembrane helix</keyword>
<evidence type="ECO:0000256" key="7">
    <source>
        <dbReference type="ARBA" id="ARBA00022989"/>
    </source>
</evidence>
<evidence type="ECO:0000256" key="3">
    <source>
        <dbReference type="ARBA" id="ARBA00004308"/>
    </source>
</evidence>
<dbReference type="InterPro" id="IPR003582">
    <property type="entry name" value="ShKT_dom"/>
</dbReference>
<keyword evidence="4" id="KW-0812">Transmembrane</keyword>
<comment type="caution">
    <text evidence="13">The sequence shown here is derived from an EMBL/GenBank/DDBJ whole genome shotgun (WGS) entry which is preliminary data.</text>
</comment>
<dbReference type="EMBL" id="CAICTM010001867">
    <property type="protein sequence ID" value="CAB9526682.1"/>
    <property type="molecule type" value="Genomic_DNA"/>
</dbReference>
<name>A0A9N8ET36_9STRA</name>
<feature type="domain" description="ShKT" evidence="12">
    <location>
        <begin position="71"/>
        <end position="105"/>
    </location>
</feature>
<dbReference type="GO" id="GO:0005506">
    <property type="term" value="F:iron ion binding"/>
    <property type="evidence" value="ECO:0007669"/>
    <property type="project" value="InterPro"/>
</dbReference>
<evidence type="ECO:0000259" key="12">
    <source>
        <dbReference type="PROSITE" id="PS51670"/>
    </source>
</evidence>